<dbReference type="PANTHER" id="PTHR48111:SF50">
    <property type="entry name" value="KDP OPERON TRANSCRIPTIONAL REGULATORY PROTEIN KDPE"/>
    <property type="match status" value="1"/>
</dbReference>
<dbReference type="EMBL" id="CP132942">
    <property type="protein sequence ID" value="XCB35567.1"/>
    <property type="molecule type" value="Genomic_DNA"/>
</dbReference>
<dbReference type="Pfam" id="PF00486">
    <property type="entry name" value="Trans_reg_C"/>
    <property type="match status" value="1"/>
</dbReference>
<dbReference type="SMART" id="SM00862">
    <property type="entry name" value="Trans_reg_C"/>
    <property type="match status" value="1"/>
</dbReference>
<reference evidence="4" key="2">
    <citation type="journal article" date="2024" name="Environ. Microbiol.">
        <title>Genome analysis and description of Tunturibacter gen. nov. expands the diversity of Terriglobia in tundra soils.</title>
        <authorList>
            <person name="Messyasz A."/>
            <person name="Mannisto M.K."/>
            <person name="Kerkhof L.J."/>
            <person name="Haggblom M.M."/>
        </authorList>
    </citation>
    <scope>NUCLEOTIDE SEQUENCE</scope>
    <source>
        <strain evidence="4">X5P6</strain>
    </source>
</reference>
<evidence type="ECO:0000313" key="4">
    <source>
        <dbReference type="EMBL" id="XCB35567.1"/>
    </source>
</evidence>
<proteinExistence type="predicted"/>
<dbReference type="SUPFAM" id="SSF46894">
    <property type="entry name" value="C-terminal effector domain of the bipartite response regulators"/>
    <property type="match status" value="1"/>
</dbReference>
<gene>
    <name evidence="4" type="ORF">RBB77_14990</name>
</gene>
<dbReference type="InterPro" id="IPR001867">
    <property type="entry name" value="OmpR/PhoB-type_DNA-bd"/>
</dbReference>
<dbReference type="PROSITE" id="PS51755">
    <property type="entry name" value="OMPR_PHOB"/>
    <property type="match status" value="1"/>
</dbReference>
<dbReference type="CDD" id="cd00383">
    <property type="entry name" value="trans_reg_C"/>
    <property type="match status" value="1"/>
</dbReference>
<evidence type="ECO:0000256" key="2">
    <source>
        <dbReference type="PROSITE-ProRule" id="PRU01091"/>
    </source>
</evidence>
<feature type="domain" description="OmpR/PhoB-type" evidence="3">
    <location>
        <begin position="84"/>
        <end position="183"/>
    </location>
</feature>
<organism evidence="4">
    <name type="scientific">Tunturiibacter psychrotolerans</name>
    <dbReference type="NCBI Taxonomy" id="3069686"/>
    <lineage>
        <taxon>Bacteria</taxon>
        <taxon>Pseudomonadati</taxon>
        <taxon>Acidobacteriota</taxon>
        <taxon>Terriglobia</taxon>
        <taxon>Terriglobales</taxon>
        <taxon>Acidobacteriaceae</taxon>
        <taxon>Tunturiibacter</taxon>
    </lineage>
</organism>
<reference evidence="4" key="1">
    <citation type="submission" date="2023-08" db="EMBL/GenBank/DDBJ databases">
        <authorList>
            <person name="Messyasz A."/>
            <person name="Mannisto M.K."/>
            <person name="Kerkhof L.J."/>
            <person name="Haggblom M."/>
        </authorList>
    </citation>
    <scope>NUCLEOTIDE SEQUENCE</scope>
    <source>
        <strain evidence="4">X5P6</strain>
    </source>
</reference>
<dbReference type="KEGG" id="tpsc:RBB77_14990"/>
<dbReference type="InterPro" id="IPR039420">
    <property type="entry name" value="WalR-like"/>
</dbReference>
<evidence type="ECO:0000256" key="1">
    <source>
        <dbReference type="ARBA" id="ARBA00023125"/>
    </source>
</evidence>
<dbReference type="GO" id="GO:0000976">
    <property type="term" value="F:transcription cis-regulatory region binding"/>
    <property type="evidence" value="ECO:0007669"/>
    <property type="project" value="TreeGrafter"/>
</dbReference>
<dbReference type="GO" id="GO:0006355">
    <property type="term" value="P:regulation of DNA-templated transcription"/>
    <property type="evidence" value="ECO:0007669"/>
    <property type="project" value="InterPro"/>
</dbReference>
<name>A0AAU7ZXD7_9BACT</name>
<feature type="DNA-binding region" description="OmpR/PhoB-type" evidence="2">
    <location>
        <begin position="84"/>
        <end position="183"/>
    </location>
</feature>
<dbReference type="Gene3D" id="1.10.10.10">
    <property type="entry name" value="Winged helix-like DNA-binding domain superfamily/Winged helix DNA-binding domain"/>
    <property type="match status" value="1"/>
</dbReference>
<dbReference type="AlphaFoldDB" id="A0AAU7ZXD7"/>
<dbReference type="PANTHER" id="PTHR48111">
    <property type="entry name" value="REGULATOR OF RPOS"/>
    <property type="match status" value="1"/>
</dbReference>
<dbReference type="GO" id="GO:0005829">
    <property type="term" value="C:cytosol"/>
    <property type="evidence" value="ECO:0007669"/>
    <property type="project" value="TreeGrafter"/>
</dbReference>
<accession>A0AAU7ZXD7</accession>
<dbReference type="InterPro" id="IPR036388">
    <property type="entry name" value="WH-like_DNA-bd_sf"/>
</dbReference>
<dbReference type="GO" id="GO:0032993">
    <property type="term" value="C:protein-DNA complex"/>
    <property type="evidence" value="ECO:0007669"/>
    <property type="project" value="TreeGrafter"/>
</dbReference>
<sequence>MTLVQGARGRSKPETVGVDISPLEGAISSSFLVAIHTPRDSHGPLDRSSEAVARDYSIDLLPFHELIARVCAALKRTHDSNEEQVLFRVGDLHLDASRHLVHKRGRPLHLTPKEFALLHNLMRNAGKPVSHRKLLRSVWGSQYGSDREYLRIFVRQLRLKIEDNPANPKYLLTEPGIGYRFAETVEGNSAIPSRR</sequence>
<keyword evidence="1 2" id="KW-0238">DNA-binding</keyword>
<dbReference type="InterPro" id="IPR016032">
    <property type="entry name" value="Sig_transdc_resp-reg_C-effctor"/>
</dbReference>
<dbReference type="GO" id="GO:0000156">
    <property type="term" value="F:phosphorelay response regulator activity"/>
    <property type="evidence" value="ECO:0007669"/>
    <property type="project" value="TreeGrafter"/>
</dbReference>
<dbReference type="RefSeq" id="WP_353067642.1">
    <property type="nucleotide sequence ID" value="NZ_CP132942.1"/>
</dbReference>
<protein>
    <submittedName>
        <fullName evidence="4">Response regulator transcription factor</fullName>
    </submittedName>
</protein>
<evidence type="ECO:0000259" key="3">
    <source>
        <dbReference type="PROSITE" id="PS51755"/>
    </source>
</evidence>